<dbReference type="GO" id="GO:0016881">
    <property type="term" value="F:acid-amino acid ligase activity"/>
    <property type="evidence" value="ECO:0007669"/>
    <property type="project" value="UniProtKB-ARBA"/>
</dbReference>
<dbReference type="Gene3D" id="1.10.510.40">
    <property type="match status" value="1"/>
</dbReference>
<accession>A0AA41XDP0</accession>
<dbReference type="GO" id="GO:0019290">
    <property type="term" value="P:siderophore biosynthetic process"/>
    <property type="evidence" value="ECO:0007669"/>
    <property type="project" value="InterPro"/>
</dbReference>
<evidence type="ECO:0000256" key="1">
    <source>
        <dbReference type="ARBA" id="ARBA00004924"/>
    </source>
</evidence>
<feature type="domain" description="Aerobactin siderophore biosynthesis IucA/IucC N-terminal" evidence="3">
    <location>
        <begin position="162"/>
        <end position="392"/>
    </location>
</feature>
<dbReference type="Pfam" id="PF06276">
    <property type="entry name" value="FhuF"/>
    <property type="match status" value="1"/>
</dbReference>
<protein>
    <recommendedName>
        <fullName evidence="7">IucA/IucC family siderophore biosynthesis protein</fullName>
    </recommendedName>
</protein>
<dbReference type="AlphaFoldDB" id="A0AA41XDP0"/>
<dbReference type="EMBL" id="JANCLT010000017">
    <property type="protein sequence ID" value="MCP8970995.1"/>
    <property type="molecule type" value="Genomic_DNA"/>
</dbReference>
<dbReference type="InterPro" id="IPR037455">
    <property type="entry name" value="LucA/IucC-like"/>
</dbReference>
<comment type="similarity">
    <text evidence="2">Belongs to the IucA/IucC family.</text>
</comment>
<keyword evidence="6" id="KW-1185">Reference proteome</keyword>
<proteinExistence type="inferred from homology"/>
<dbReference type="Pfam" id="PF04183">
    <property type="entry name" value="IucA_IucC"/>
    <property type="match status" value="1"/>
</dbReference>
<organism evidence="5 6">
    <name type="scientific">Ectobacillus ponti</name>
    <dbReference type="NCBI Taxonomy" id="2961894"/>
    <lineage>
        <taxon>Bacteria</taxon>
        <taxon>Bacillati</taxon>
        <taxon>Bacillota</taxon>
        <taxon>Bacilli</taxon>
        <taxon>Bacillales</taxon>
        <taxon>Bacillaceae</taxon>
        <taxon>Ectobacillus</taxon>
    </lineage>
</organism>
<dbReference type="PANTHER" id="PTHR34384">
    <property type="entry name" value="L-2,3-DIAMINOPROPANOATE--CITRATE LIGASE"/>
    <property type="match status" value="1"/>
</dbReference>
<evidence type="ECO:0000259" key="4">
    <source>
        <dbReference type="Pfam" id="PF06276"/>
    </source>
</evidence>
<feature type="domain" description="Aerobactin siderophore biosynthesis IucA/IucC-like C-terminal" evidence="4">
    <location>
        <begin position="419"/>
        <end position="579"/>
    </location>
</feature>
<gene>
    <name evidence="5" type="ORF">NK662_20960</name>
</gene>
<dbReference type="Proteomes" id="UP001156102">
    <property type="component" value="Unassembled WGS sequence"/>
</dbReference>
<reference evidence="5" key="1">
    <citation type="submission" date="2022-07" db="EMBL/GenBank/DDBJ databases">
        <authorList>
            <person name="Li W.-J."/>
            <person name="Deng Q.-Q."/>
        </authorList>
    </citation>
    <scope>NUCLEOTIDE SEQUENCE</scope>
    <source>
        <strain evidence="5">SYSU M60031</strain>
    </source>
</reference>
<dbReference type="RefSeq" id="WP_254760921.1">
    <property type="nucleotide sequence ID" value="NZ_JANCLT010000017.1"/>
</dbReference>
<evidence type="ECO:0000256" key="2">
    <source>
        <dbReference type="ARBA" id="ARBA00007832"/>
    </source>
</evidence>
<evidence type="ECO:0008006" key="7">
    <source>
        <dbReference type="Google" id="ProtNLM"/>
    </source>
</evidence>
<comment type="pathway">
    <text evidence="1">Siderophore biosynthesis.</text>
</comment>
<evidence type="ECO:0000259" key="3">
    <source>
        <dbReference type="Pfam" id="PF04183"/>
    </source>
</evidence>
<name>A0AA41XDP0_9BACI</name>
<dbReference type="InterPro" id="IPR007310">
    <property type="entry name" value="Aerobactin_biosyn_IucA/IucC_N"/>
</dbReference>
<sequence length="594" mass="67460">MTAPITEKLTSEEARVRELLEREAPHLVQRYEACIQRARTDTMRKLFVSFWREDVLGWRTASAQWELEDQPGDVRKVGDHLFLCLQKVYGFQRADMSCLVTDKSGELREIETIAELFGYLPERPGFQKLREELENSSANLALSYAYWEERKGRQEQLGTDPICFEQLCVTGHNLHPCAKTKLGMRPEDVWQYAPEFQGDVLLRVAALHRDYAERNSVGDELLFSLYPDIQAAFIQELGHAGLHPAQYVPVPVHPWQWEHILPQLYQEELQAQTLVLLNGITLPGAATSSFRTVETEKAAIKTAVHSQMTSTIRSISPQTANNAAAFTAMLRKVMEREPELQQLFQPLYELEGGSFRSTDEGKRRNLSYVLRQRAEEAVRAGELAVVGTALYHESLAGGHPLLLDFLALYEQEEQGGPAEWFNQYARLLLDGAMTLMVKYGIGIEGHMQNVIPVFRNGCPVRMLFRDWGGARLYKERMQAAGLHPQFYPGSQIVAADVREMQNKVLYTVVQNHLGEIIYLLCKHGGLEESGLWAIVKEEGLRIFQNLSVTHPEAAAEDSAAFFADEMDYKALLTMRLREGKAYQYVRVPNPLSEV</sequence>
<evidence type="ECO:0000313" key="5">
    <source>
        <dbReference type="EMBL" id="MCP8970995.1"/>
    </source>
</evidence>
<comment type="caution">
    <text evidence="5">The sequence shown here is derived from an EMBL/GenBank/DDBJ whole genome shotgun (WGS) entry which is preliminary data.</text>
</comment>
<evidence type="ECO:0000313" key="6">
    <source>
        <dbReference type="Proteomes" id="UP001156102"/>
    </source>
</evidence>
<dbReference type="InterPro" id="IPR022770">
    <property type="entry name" value="IucA/IucC-like_C"/>
</dbReference>